<comment type="caution">
    <text evidence="2">The sequence shown here is derived from an EMBL/GenBank/DDBJ whole genome shotgun (WGS) entry which is preliminary data.</text>
</comment>
<evidence type="ECO:0000313" key="2">
    <source>
        <dbReference type="EMBL" id="KAL0458352.1"/>
    </source>
</evidence>
<feature type="compositionally biased region" description="Basic residues" evidence="1">
    <location>
        <begin position="426"/>
        <end position="437"/>
    </location>
</feature>
<feature type="compositionally biased region" description="Low complexity" evidence="1">
    <location>
        <begin position="358"/>
        <end position="373"/>
    </location>
</feature>
<feature type="compositionally biased region" description="Basic and acidic residues" evidence="1">
    <location>
        <begin position="438"/>
        <end position="452"/>
    </location>
</feature>
<dbReference type="AlphaFoldDB" id="A0AAW2XW44"/>
<name>A0AAW2XW44_9LAMI</name>
<feature type="region of interest" description="Disordered" evidence="1">
    <location>
        <begin position="356"/>
        <end position="506"/>
    </location>
</feature>
<dbReference type="PANTHER" id="PTHR33437">
    <property type="entry name" value="OS06G0361200 PROTEIN"/>
    <property type="match status" value="1"/>
</dbReference>
<protein>
    <submittedName>
        <fullName evidence="2">Uncharacterized protein</fullName>
    </submittedName>
</protein>
<evidence type="ECO:0000256" key="1">
    <source>
        <dbReference type="SAM" id="MobiDB-lite"/>
    </source>
</evidence>
<proteinExistence type="predicted"/>
<sequence length="506" mass="57807">MSIVELTNTRQWKDEPVIDYINRWRALSLTCKDKLSEASAIEMCIQGMHWGLIYILHGIKPRSFEELATRAHDMELSIANHKPKFPVGHQKKESTQDEDFNELATMESMTVKATPIKFSPNDEDTATMNVASITPTNDVHVLEKEQKALPSPLAVPLKLRLNSFEPIQMEAIPSKSNADEFRKLIIDEVPTSKIISQRSHFTRQYSSTWLGPTEKANKARHKTTLHYPKESNNQESSKAYRLLAKSGYDFSTPSRLGKLNPELTGEKIYGLIEAQNELRRQGFRIDQPRIGLGFTLDEPVRMHMKKKDNCVPMHYIAMEKGKNDQSGRPNDNHVFVFNQLGILVPRTSVFQRLGEAMRTSSRSGGHRQQGSMSNYLGDGYAQQLKKRSRYEETYKPKENRESQAHRVSWPRRSKTSSSLIPANKPIKVKRIVARRPYHSKDSSNKEDKESIKLRPPNHVSVDEDSDLDISKNEIQNTHMPNLKMENMKPPSSQVKDTTSVSQMPNS</sequence>
<feature type="compositionally biased region" description="Basic and acidic residues" evidence="1">
    <location>
        <begin position="389"/>
        <end position="404"/>
    </location>
</feature>
<reference evidence="2" key="1">
    <citation type="submission" date="2020-06" db="EMBL/GenBank/DDBJ databases">
        <authorList>
            <person name="Li T."/>
            <person name="Hu X."/>
            <person name="Zhang T."/>
            <person name="Song X."/>
            <person name="Zhang H."/>
            <person name="Dai N."/>
            <person name="Sheng W."/>
            <person name="Hou X."/>
            <person name="Wei L."/>
        </authorList>
    </citation>
    <scope>NUCLEOTIDE SEQUENCE</scope>
    <source>
        <strain evidence="2">KEN1</strain>
        <tissue evidence="2">Leaf</tissue>
    </source>
</reference>
<dbReference type="PANTHER" id="PTHR33437:SF2">
    <property type="entry name" value="OS06G0361200 PROTEIN"/>
    <property type="match status" value="1"/>
</dbReference>
<organism evidence="2">
    <name type="scientific">Sesamum latifolium</name>
    <dbReference type="NCBI Taxonomy" id="2727402"/>
    <lineage>
        <taxon>Eukaryota</taxon>
        <taxon>Viridiplantae</taxon>
        <taxon>Streptophyta</taxon>
        <taxon>Embryophyta</taxon>
        <taxon>Tracheophyta</taxon>
        <taxon>Spermatophyta</taxon>
        <taxon>Magnoliopsida</taxon>
        <taxon>eudicotyledons</taxon>
        <taxon>Gunneridae</taxon>
        <taxon>Pentapetalae</taxon>
        <taxon>asterids</taxon>
        <taxon>lamiids</taxon>
        <taxon>Lamiales</taxon>
        <taxon>Pedaliaceae</taxon>
        <taxon>Sesamum</taxon>
    </lineage>
</organism>
<reference evidence="2" key="2">
    <citation type="journal article" date="2024" name="Plant">
        <title>Genomic evolution and insights into agronomic trait innovations of Sesamum species.</title>
        <authorList>
            <person name="Miao H."/>
            <person name="Wang L."/>
            <person name="Qu L."/>
            <person name="Liu H."/>
            <person name="Sun Y."/>
            <person name="Le M."/>
            <person name="Wang Q."/>
            <person name="Wei S."/>
            <person name="Zheng Y."/>
            <person name="Lin W."/>
            <person name="Duan Y."/>
            <person name="Cao H."/>
            <person name="Xiong S."/>
            <person name="Wang X."/>
            <person name="Wei L."/>
            <person name="Li C."/>
            <person name="Ma Q."/>
            <person name="Ju M."/>
            <person name="Zhao R."/>
            <person name="Li G."/>
            <person name="Mu C."/>
            <person name="Tian Q."/>
            <person name="Mei H."/>
            <person name="Zhang T."/>
            <person name="Gao T."/>
            <person name="Zhang H."/>
        </authorList>
    </citation>
    <scope>NUCLEOTIDE SEQUENCE</scope>
    <source>
        <strain evidence="2">KEN1</strain>
    </source>
</reference>
<accession>A0AAW2XW44</accession>
<gene>
    <name evidence="2" type="ORF">Slati_0462400</name>
</gene>
<feature type="compositionally biased region" description="Polar residues" evidence="1">
    <location>
        <begin position="489"/>
        <end position="506"/>
    </location>
</feature>
<dbReference type="EMBL" id="JACGWN010000002">
    <property type="protein sequence ID" value="KAL0458352.1"/>
    <property type="molecule type" value="Genomic_DNA"/>
</dbReference>